<sequence>MSPEVTEFIEKVKEPWQVGLCQDLRQVVHNAIPDVLERIQYNKPHFLKNKKYAAVISTSKDAVSFTIFNATGLELPEGLFDGPPERKTIKFRSGQQIDAGMLTEFVQQASSTL</sequence>
<accession>A0A3B0BY09</accession>
<dbReference type="AlphaFoldDB" id="A0A3B0BY09"/>
<dbReference type="SUPFAM" id="SSF159888">
    <property type="entry name" value="YdhG-like"/>
    <property type="match status" value="1"/>
</dbReference>
<gene>
    <name evidence="2" type="ORF">D7M11_24060</name>
</gene>
<dbReference type="InterPro" id="IPR014922">
    <property type="entry name" value="YdhG-like"/>
</dbReference>
<name>A0A3B0BY09_9BACL</name>
<evidence type="ECO:0000313" key="3">
    <source>
        <dbReference type="Proteomes" id="UP000282311"/>
    </source>
</evidence>
<reference evidence="2 3" key="1">
    <citation type="journal article" date="2007" name="Int. J. Syst. Evol. Microbiol.">
        <title>Paenibacillus ginsengarvi sp. nov., isolated from soil from ginseng cultivation.</title>
        <authorList>
            <person name="Yoon M.H."/>
            <person name="Ten L.N."/>
            <person name="Im W.T."/>
        </authorList>
    </citation>
    <scope>NUCLEOTIDE SEQUENCE [LARGE SCALE GENOMIC DNA]</scope>
    <source>
        <strain evidence="2 3">KCTC 13059</strain>
    </source>
</reference>
<dbReference type="EMBL" id="RBAH01000020">
    <property type="protein sequence ID" value="RKN77099.1"/>
    <property type="molecule type" value="Genomic_DNA"/>
</dbReference>
<organism evidence="2 3">
    <name type="scientific">Paenibacillus ginsengarvi</name>
    <dbReference type="NCBI Taxonomy" id="400777"/>
    <lineage>
        <taxon>Bacteria</taxon>
        <taxon>Bacillati</taxon>
        <taxon>Bacillota</taxon>
        <taxon>Bacilli</taxon>
        <taxon>Bacillales</taxon>
        <taxon>Paenibacillaceae</taxon>
        <taxon>Paenibacillus</taxon>
    </lineage>
</organism>
<evidence type="ECO:0000259" key="1">
    <source>
        <dbReference type="Pfam" id="PF08818"/>
    </source>
</evidence>
<dbReference type="Gene3D" id="3.90.1150.200">
    <property type="match status" value="1"/>
</dbReference>
<evidence type="ECO:0000313" key="2">
    <source>
        <dbReference type="EMBL" id="RKN77099.1"/>
    </source>
</evidence>
<comment type="caution">
    <text evidence="2">The sequence shown here is derived from an EMBL/GenBank/DDBJ whole genome shotgun (WGS) entry which is preliminary data.</text>
</comment>
<keyword evidence="3" id="KW-1185">Reference proteome</keyword>
<dbReference type="Proteomes" id="UP000282311">
    <property type="component" value="Unassembled WGS sequence"/>
</dbReference>
<dbReference type="Pfam" id="PF08818">
    <property type="entry name" value="DUF1801"/>
    <property type="match status" value="1"/>
</dbReference>
<proteinExistence type="predicted"/>
<protein>
    <submittedName>
        <fullName evidence="2">DUF1801 domain-containing protein</fullName>
    </submittedName>
</protein>
<dbReference type="OrthoDB" id="9811812at2"/>
<dbReference type="RefSeq" id="WP_120749808.1">
    <property type="nucleotide sequence ID" value="NZ_RBAH01000020.1"/>
</dbReference>
<feature type="domain" description="YdhG-like" evidence="1">
    <location>
        <begin position="21"/>
        <end position="109"/>
    </location>
</feature>